<comment type="caution">
    <text evidence="2">The sequence shown here is derived from an EMBL/GenBank/DDBJ whole genome shotgun (WGS) entry which is preliminary data.</text>
</comment>
<dbReference type="Proteomes" id="UP001286313">
    <property type="component" value="Unassembled WGS sequence"/>
</dbReference>
<keyword evidence="3" id="KW-1185">Reference proteome</keyword>
<accession>A0AAE1JZC4</accession>
<reference evidence="2" key="1">
    <citation type="submission" date="2023-10" db="EMBL/GenBank/DDBJ databases">
        <title>Genome assemblies of two species of porcelain crab, Petrolisthes cinctipes and Petrolisthes manimaculis (Anomura: Porcellanidae).</title>
        <authorList>
            <person name="Angst P."/>
        </authorList>
    </citation>
    <scope>NUCLEOTIDE SEQUENCE</scope>
    <source>
        <strain evidence="2">PB745_01</strain>
        <tissue evidence="2">Gill</tissue>
    </source>
</reference>
<evidence type="ECO:0000313" key="3">
    <source>
        <dbReference type="Proteomes" id="UP001286313"/>
    </source>
</evidence>
<sequence length="91" mass="10662">MFVPSKPVGSPMSQPKWFTREIAATIRKRKAAYRQFKRTVEDEEDVVEGGKVEEEKKDVKEGEMKVEEGEEEVEREVEEEEEEEEVKEGKE</sequence>
<feature type="compositionally biased region" description="Acidic residues" evidence="1">
    <location>
        <begin position="68"/>
        <end position="91"/>
    </location>
</feature>
<protein>
    <submittedName>
        <fullName evidence="2">Uncharacterized protein</fullName>
    </submittedName>
</protein>
<name>A0AAE1JZC4_PETCI</name>
<proteinExistence type="predicted"/>
<evidence type="ECO:0000313" key="2">
    <source>
        <dbReference type="EMBL" id="KAK3861711.1"/>
    </source>
</evidence>
<gene>
    <name evidence="2" type="ORF">Pcinc_032354</name>
</gene>
<dbReference type="EMBL" id="JAWQEG010004424">
    <property type="protein sequence ID" value="KAK3861711.1"/>
    <property type="molecule type" value="Genomic_DNA"/>
</dbReference>
<dbReference type="AlphaFoldDB" id="A0AAE1JZC4"/>
<evidence type="ECO:0000256" key="1">
    <source>
        <dbReference type="SAM" id="MobiDB-lite"/>
    </source>
</evidence>
<feature type="compositionally biased region" description="Basic and acidic residues" evidence="1">
    <location>
        <begin position="48"/>
        <end position="67"/>
    </location>
</feature>
<feature type="region of interest" description="Disordered" evidence="1">
    <location>
        <begin position="41"/>
        <end position="91"/>
    </location>
</feature>
<organism evidence="2 3">
    <name type="scientific">Petrolisthes cinctipes</name>
    <name type="common">Flat porcelain crab</name>
    <dbReference type="NCBI Taxonomy" id="88211"/>
    <lineage>
        <taxon>Eukaryota</taxon>
        <taxon>Metazoa</taxon>
        <taxon>Ecdysozoa</taxon>
        <taxon>Arthropoda</taxon>
        <taxon>Crustacea</taxon>
        <taxon>Multicrustacea</taxon>
        <taxon>Malacostraca</taxon>
        <taxon>Eumalacostraca</taxon>
        <taxon>Eucarida</taxon>
        <taxon>Decapoda</taxon>
        <taxon>Pleocyemata</taxon>
        <taxon>Anomura</taxon>
        <taxon>Galatheoidea</taxon>
        <taxon>Porcellanidae</taxon>
        <taxon>Petrolisthes</taxon>
    </lineage>
</organism>